<dbReference type="CDD" id="cd02968">
    <property type="entry name" value="SCO"/>
    <property type="match status" value="1"/>
</dbReference>
<dbReference type="InterPro" id="IPR003782">
    <property type="entry name" value="SCO1/SenC"/>
</dbReference>
<dbReference type="InterPro" id="IPR036249">
    <property type="entry name" value="Thioredoxin-like_sf"/>
</dbReference>
<dbReference type="SUPFAM" id="SSF52833">
    <property type="entry name" value="Thioredoxin-like"/>
    <property type="match status" value="1"/>
</dbReference>
<feature type="region of interest" description="Disordered" evidence="5">
    <location>
        <begin position="1"/>
        <end position="24"/>
    </location>
</feature>
<evidence type="ECO:0000313" key="8">
    <source>
        <dbReference type="Proteomes" id="UP000600547"/>
    </source>
</evidence>
<dbReference type="PROSITE" id="PS51352">
    <property type="entry name" value="THIOREDOXIN_2"/>
    <property type="match status" value="1"/>
</dbReference>
<accession>A0A8H9GUA3</accession>
<keyword evidence="8" id="KW-1185">Reference proteome</keyword>
<comment type="caution">
    <text evidence="7">The sequence shown here is derived from an EMBL/GenBank/DDBJ whole genome shotgun (WGS) entry which is preliminary data.</text>
</comment>
<sequence length="226" mass="24379">MADGLRTAEGGGGPVPVDHSPPRRPWTRSLALAATLVSAGLAGLLLYDRFTNPLALYGSVYPPGTPTPDLRGTGEDGRPLALSDLRGKTVAVFFGFLHCPNYCPTTLAALERVRQALPERDRAQFVTLLVSVDPKRDTPALMNEYVSYFSAGARGLILPEAALRAAAAGWGVGYQYVDVEGGEYQVNHTTGTYLVDRTGARRVVWDYSQVTTNPQRVAQDVQAVME</sequence>
<keyword evidence="3" id="KW-0479">Metal-binding</keyword>
<feature type="binding site" evidence="3">
    <location>
        <position position="103"/>
    </location>
    <ligand>
        <name>Cu cation</name>
        <dbReference type="ChEBI" id="CHEBI:23378"/>
    </ligand>
</feature>
<evidence type="ECO:0000256" key="5">
    <source>
        <dbReference type="SAM" id="MobiDB-lite"/>
    </source>
</evidence>
<dbReference type="Proteomes" id="UP000600547">
    <property type="component" value="Unassembled WGS sequence"/>
</dbReference>
<dbReference type="PANTHER" id="PTHR12151:SF25">
    <property type="entry name" value="LINALOOL DEHYDRATASE_ISOMERASE DOMAIN-CONTAINING PROTEIN"/>
    <property type="match status" value="1"/>
</dbReference>
<dbReference type="Pfam" id="PF02630">
    <property type="entry name" value="SCO1-SenC"/>
    <property type="match status" value="1"/>
</dbReference>
<keyword evidence="2 3" id="KW-0186">Copper</keyword>
<feature type="disulfide bond" description="Redox-active" evidence="4">
    <location>
        <begin position="99"/>
        <end position="103"/>
    </location>
</feature>
<evidence type="ECO:0000256" key="2">
    <source>
        <dbReference type="ARBA" id="ARBA00023008"/>
    </source>
</evidence>
<reference evidence="8" key="1">
    <citation type="journal article" date="2019" name="Int. J. Syst. Evol. Microbiol.">
        <title>The Global Catalogue of Microorganisms (GCM) 10K type strain sequencing project: providing services to taxonomists for standard genome sequencing and annotation.</title>
        <authorList>
            <consortium name="The Broad Institute Genomics Platform"/>
            <consortium name="The Broad Institute Genome Sequencing Center for Infectious Disease"/>
            <person name="Wu L."/>
            <person name="Ma J."/>
        </authorList>
    </citation>
    <scope>NUCLEOTIDE SEQUENCE [LARGE SCALE GENOMIC DNA]</scope>
    <source>
        <strain evidence="8">JCM 31047</strain>
    </source>
</reference>
<proteinExistence type="inferred from homology"/>
<evidence type="ECO:0000256" key="4">
    <source>
        <dbReference type="PIRSR" id="PIRSR603782-2"/>
    </source>
</evidence>
<evidence type="ECO:0000313" key="7">
    <source>
        <dbReference type="EMBL" id="GGM58365.1"/>
    </source>
</evidence>
<dbReference type="AlphaFoldDB" id="A0A8H9GUA3"/>
<name>A0A8H9GUA3_9DEIO</name>
<feature type="binding site" evidence="3">
    <location>
        <position position="188"/>
    </location>
    <ligand>
        <name>Cu cation</name>
        <dbReference type="ChEBI" id="CHEBI:23378"/>
    </ligand>
</feature>
<evidence type="ECO:0000256" key="1">
    <source>
        <dbReference type="ARBA" id="ARBA00010996"/>
    </source>
</evidence>
<dbReference type="RefSeq" id="WP_155300368.1">
    <property type="nucleotide sequence ID" value="NZ_BMQG01000025.1"/>
</dbReference>
<dbReference type="PANTHER" id="PTHR12151">
    <property type="entry name" value="ELECTRON TRANSPORT PROTIN SCO1/SENC FAMILY MEMBER"/>
    <property type="match status" value="1"/>
</dbReference>
<dbReference type="InterPro" id="IPR013766">
    <property type="entry name" value="Thioredoxin_domain"/>
</dbReference>
<protein>
    <recommendedName>
        <fullName evidence="6">Thioredoxin domain-containing protein</fullName>
    </recommendedName>
</protein>
<feature type="domain" description="Thioredoxin" evidence="6">
    <location>
        <begin position="61"/>
        <end position="226"/>
    </location>
</feature>
<evidence type="ECO:0000259" key="6">
    <source>
        <dbReference type="PROSITE" id="PS51352"/>
    </source>
</evidence>
<keyword evidence="4" id="KW-1015">Disulfide bond</keyword>
<evidence type="ECO:0000256" key="3">
    <source>
        <dbReference type="PIRSR" id="PIRSR603782-1"/>
    </source>
</evidence>
<organism evidence="7 8">
    <name type="scientific">Deinococcus arenae</name>
    <dbReference type="NCBI Taxonomy" id="1452751"/>
    <lineage>
        <taxon>Bacteria</taxon>
        <taxon>Thermotogati</taxon>
        <taxon>Deinococcota</taxon>
        <taxon>Deinococci</taxon>
        <taxon>Deinococcales</taxon>
        <taxon>Deinococcaceae</taxon>
        <taxon>Deinococcus</taxon>
    </lineage>
</organism>
<gene>
    <name evidence="7" type="ORF">GCM10008956_37480</name>
</gene>
<dbReference type="Gene3D" id="3.40.30.10">
    <property type="entry name" value="Glutaredoxin"/>
    <property type="match status" value="1"/>
</dbReference>
<comment type="similarity">
    <text evidence="1">Belongs to the SCO1/2 family.</text>
</comment>
<dbReference type="EMBL" id="BMQG01000025">
    <property type="protein sequence ID" value="GGM58365.1"/>
    <property type="molecule type" value="Genomic_DNA"/>
</dbReference>
<dbReference type="GO" id="GO:0046872">
    <property type="term" value="F:metal ion binding"/>
    <property type="evidence" value="ECO:0007669"/>
    <property type="project" value="UniProtKB-KW"/>
</dbReference>
<feature type="binding site" evidence="3">
    <location>
        <position position="99"/>
    </location>
    <ligand>
        <name>Cu cation</name>
        <dbReference type="ChEBI" id="CHEBI:23378"/>
    </ligand>
</feature>